<evidence type="ECO:0000259" key="1">
    <source>
        <dbReference type="PROSITE" id="PS50902"/>
    </source>
</evidence>
<accession>A0ABN0B073</accession>
<comment type="caution">
    <text evidence="2">The sequence shown here is derived from an EMBL/GenBank/DDBJ whole genome shotgun (WGS) entry which is preliminary data.</text>
</comment>
<dbReference type="EMBL" id="AEDQ01000018">
    <property type="protein sequence ID" value="EFL44118.1"/>
    <property type="molecule type" value="Genomic_DNA"/>
</dbReference>
<dbReference type="PROSITE" id="PS50902">
    <property type="entry name" value="FLAVODOXIN_LIKE"/>
    <property type="match status" value="1"/>
</dbReference>
<evidence type="ECO:0000313" key="3">
    <source>
        <dbReference type="Proteomes" id="UP000004431"/>
    </source>
</evidence>
<dbReference type="SUPFAM" id="SSF52218">
    <property type="entry name" value="Flavoproteins"/>
    <property type="match status" value="1"/>
</dbReference>
<sequence length="134" mass="14277">MSKVAVVYWSQTGNTEAMANALAEAAGCEPIEWTSFSADQAADYDAFAFGCPAMGAEELDPDFEEMFNDVVAEAGDKPFVLFGSYDWGTGEWMDTWKSNAEDAGANVIETVIANLEPDDEALEALAAAGEKLSA</sequence>
<dbReference type="Pfam" id="PF00258">
    <property type="entry name" value="Flavodoxin_1"/>
    <property type="match status" value="1"/>
</dbReference>
<dbReference type="Gene3D" id="3.40.50.360">
    <property type="match status" value="1"/>
</dbReference>
<dbReference type="InterPro" id="IPR001226">
    <property type="entry name" value="Flavodoxin_CS"/>
</dbReference>
<dbReference type="Proteomes" id="UP000004431">
    <property type="component" value="Unassembled WGS sequence"/>
</dbReference>
<reference evidence="2 3" key="1">
    <citation type="submission" date="2010-08" db="EMBL/GenBank/DDBJ databases">
        <authorList>
            <person name="Durkin A.S."/>
            <person name="Madupu R."/>
            <person name="Torralba M."/>
            <person name="Gillis M."/>
            <person name="Methe B."/>
            <person name="Sutton G."/>
            <person name="Nelson K.E."/>
        </authorList>
    </citation>
    <scope>NUCLEOTIDE SEQUENCE [LARGE SCALE GENOMIC DNA]</scope>
    <source>
        <strain evidence="2 3">PB189-T1-4</strain>
    </source>
</reference>
<keyword evidence="3" id="KW-1185">Reference proteome</keyword>
<dbReference type="InterPro" id="IPR008254">
    <property type="entry name" value="Flavodoxin/NO_synth"/>
</dbReference>
<name>A0ABN0B073_9ACTN</name>
<organism evidence="2 3">
    <name type="scientific">Fannyhessea vaginae PB189-T1-4</name>
    <dbReference type="NCBI Taxonomy" id="866774"/>
    <lineage>
        <taxon>Bacteria</taxon>
        <taxon>Bacillati</taxon>
        <taxon>Actinomycetota</taxon>
        <taxon>Coriobacteriia</taxon>
        <taxon>Coriobacteriales</taxon>
        <taxon>Atopobiaceae</taxon>
        <taxon>Fannyhessea</taxon>
    </lineage>
</organism>
<dbReference type="PROSITE" id="PS00201">
    <property type="entry name" value="FLAVODOXIN"/>
    <property type="match status" value="1"/>
</dbReference>
<dbReference type="RefSeq" id="WP_006304133.1">
    <property type="nucleotide sequence ID" value="NZ_AEDQ01000018.1"/>
</dbReference>
<dbReference type="InterPro" id="IPR029039">
    <property type="entry name" value="Flavoprotein-like_sf"/>
</dbReference>
<gene>
    <name evidence="2" type="ORF">HMPREF9248_0313</name>
</gene>
<protein>
    <submittedName>
        <fullName evidence="2">Flavodoxin</fullName>
    </submittedName>
</protein>
<feature type="domain" description="Flavodoxin-like" evidence="1">
    <location>
        <begin position="4"/>
        <end position="133"/>
    </location>
</feature>
<evidence type="ECO:0000313" key="2">
    <source>
        <dbReference type="EMBL" id="EFL44118.1"/>
    </source>
</evidence>
<proteinExistence type="predicted"/>